<evidence type="ECO:0000259" key="3">
    <source>
        <dbReference type="Pfam" id="PF00724"/>
    </source>
</evidence>
<name>X1A5F9_9ZZZZ</name>
<dbReference type="AlphaFoldDB" id="X1A5F9"/>
<gene>
    <name evidence="4" type="ORF">S01H4_13488</name>
</gene>
<dbReference type="Pfam" id="PF00724">
    <property type="entry name" value="Oxidored_FMN"/>
    <property type="match status" value="1"/>
</dbReference>
<sequence>MNRKFNYHSLEELQTEVRQDNIELDFSENTGVLNQSLMINNHRIPNRLAIQPMEGCDSDEQGNPGKLTFRRYKRFAEGGAGLIWFEATAILSEARSNPHQLLLDDSTEPAFAELLRMTKNRAIQEYGIHHEPFCVLQLNHSGRFSKPEGIRKPLIAVHHSILDKVVNIDENYPLLEDGQLKYIQEKFVKSAKLAYKAGFDAVDIKSCHGYLISELLGAKTRIGEYGGSYQNRTRFLKETIEFLVCLRIFSKIKKNSTSFKNIFLINQNID</sequence>
<dbReference type="InterPro" id="IPR051799">
    <property type="entry name" value="NADH_flavin_oxidoreductase"/>
</dbReference>
<dbReference type="InterPro" id="IPR001155">
    <property type="entry name" value="OxRdtase_FMN_N"/>
</dbReference>
<keyword evidence="1" id="KW-0285">Flavoprotein</keyword>
<evidence type="ECO:0000256" key="1">
    <source>
        <dbReference type="ARBA" id="ARBA00022630"/>
    </source>
</evidence>
<protein>
    <recommendedName>
        <fullName evidence="3">NADH:flavin oxidoreductase/NADH oxidase N-terminal domain-containing protein</fullName>
    </recommendedName>
</protein>
<proteinExistence type="predicted"/>
<reference evidence="4" key="1">
    <citation type="journal article" date="2014" name="Front. Microbiol.">
        <title>High frequency of phylogenetically diverse reductive dehalogenase-homologous genes in deep subseafloor sedimentary metagenomes.</title>
        <authorList>
            <person name="Kawai M."/>
            <person name="Futagami T."/>
            <person name="Toyoda A."/>
            <person name="Takaki Y."/>
            <person name="Nishi S."/>
            <person name="Hori S."/>
            <person name="Arai W."/>
            <person name="Tsubouchi T."/>
            <person name="Morono Y."/>
            <person name="Uchiyama I."/>
            <person name="Ito T."/>
            <person name="Fujiyama A."/>
            <person name="Inagaki F."/>
            <person name="Takami H."/>
        </authorList>
    </citation>
    <scope>NUCLEOTIDE SEQUENCE</scope>
    <source>
        <strain evidence="4">Expedition CK06-06</strain>
    </source>
</reference>
<dbReference type="GO" id="GO:0016491">
    <property type="term" value="F:oxidoreductase activity"/>
    <property type="evidence" value="ECO:0007669"/>
    <property type="project" value="UniProtKB-KW"/>
</dbReference>
<dbReference type="SUPFAM" id="SSF51395">
    <property type="entry name" value="FMN-linked oxidoreductases"/>
    <property type="match status" value="1"/>
</dbReference>
<organism evidence="4">
    <name type="scientific">marine sediment metagenome</name>
    <dbReference type="NCBI Taxonomy" id="412755"/>
    <lineage>
        <taxon>unclassified sequences</taxon>
        <taxon>metagenomes</taxon>
        <taxon>ecological metagenomes</taxon>
    </lineage>
</organism>
<dbReference type="EMBL" id="BART01005943">
    <property type="protein sequence ID" value="GAG55436.1"/>
    <property type="molecule type" value="Genomic_DNA"/>
</dbReference>
<dbReference type="Gene3D" id="3.20.20.70">
    <property type="entry name" value="Aldolase class I"/>
    <property type="match status" value="1"/>
</dbReference>
<feature type="domain" description="NADH:flavin oxidoreductase/NADH oxidase N-terminal" evidence="3">
    <location>
        <begin position="37"/>
        <end position="241"/>
    </location>
</feature>
<comment type="caution">
    <text evidence="4">The sequence shown here is derived from an EMBL/GenBank/DDBJ whole genome shotgun (WGS) entry which is preliminary data.</text>
</comment>
<dbReference type="PANTHER" id="PTHR43656">
    <property type="entry name" value="BINDING OXIDOREDUCTASE, PUTATIVE (AFU_ORTHOLOGUE AFUA_2G08260)-RELATED"/>
    <property type="match status" value="1"/>
</dbReference>
<evidence type="ECO:0000256" key="2">
    <source>
        <dbReference type="ARBA" id="ARBA00023002"/>
    </source>
</evidence>
<evidence type="ECO:0000313" key="4">
    <source>
        <dbReference type="EMBL" id="GAG55436.1"/>
    </source>
</evidence>
<accession>X1A5F9</accession>
<keyword evidence="2" id="KW-0560">Oxidoreductase</keyword>
<dbReference type="PANTHER" id="PTHR43656:SF2">
    <property type="entry name" value="BINDING OXIDOREDUCTASE, PUTATIVE (AFU_ORTHOLOGUE AFUA_2G08260)-RELATED"/>
    <property type="match status" value="1"/>
</dbReference>
<dbReference type="GO" id="GO:0010181">
    <property type="term" value="F:FMN binding"/>
    <property type="evidence" value="ECO:0007669"/>
    <property type="project" value="InterPro"/>
</dbReference>
<dbReference type="InterPro" id="IPR013785">
    <property type="entry name" value="Aldolase_TIM"/>
</dbReference>